<evidence type="ECO:0000313" key="8">
    <source>
        <dbReference type="Proteomes" id="UP000515237"/>
    </source>
</evidence>
<proteinExistence type="predicted"/>
<reference evidence="7 8" key="1">
    <citation type="journal article" date="2018" name="Int. J. Syst. Evol. Microbiol.">
        <title>Adhaeribacter swui sp. nov., isolated from wet mud.</title>
        <authorList>
            <person name="Kim D.U."/>
            <person name="Kim K.W."/>
            <person name="Kang M.S."/>
            <person name="Kim J.Y."/>
            <person name="Jang J.H."/>
            <person name="Kim M.K."/>
        </authorList>
    </citation>
    <scope>NUCLEOTIDE SEQUENCE [LARGE SCALE GENOMIC DNA]</scope>
    <source>
        <strain evidence="7 8">KCTC 52873</strain>
    </source>
</reference>
<dbReference type="PANTHER" id="PTHR30213">
    <property type="entry name" value="INNER MEMBRANE PROTEIN YHJD"/>
    <property type="match status" value="1"/>
</dbReference>
<comment type="subcellular location">
    <subcellularLocation>
        <location evidence="1">Cell membrane</location>
        <topology evidence="1">Multi-pass membrane protein</topology>
    </subcellularLocation>
</comment>
<accession>A0A7G7G5Z2</accession>
<dbReference type="KEGG" id="aswu:HUW51_07480"/>
<dbReference type="PANTHER" id="PTHR30213:SF1">
    <property type="entry name" value="INNER MEMBRANE PROTEIN YHJD"/>
    <property type="match status" value="1"/>
</dbReference>
<dbReference type="NCBIfam" id="TIGR00765">
    <property type="entry name" value="yihY_not_rbn"/>
    <property type="match status" value="1"/>
</dbReference>
<dbReference type="PIRSF" id="PIRSF035875">
    <property type="entry name" value="RNase_BN"/>
    <property type="match status" value="1"/>
</dbReference>
<keyword evidence="4 6" id="KW-1133">Transmembrane helix</keyword>
<gene>
    <name evidence="7" type="ORF">HUW51_07480</name>
</gene>
<keyword evidence="3 6" id="KW-0812">Transmembrane</keyword>
<feature type="transmembrane region" description="Helical" evidence="6">
    <location>
        <begin position="218"/>
        <end position="241"/>
    </location>
</feature>
<evidence type="ECO:0000256" key="5">
    <source>
        <dbReference type="ARBA" id="ARBA00023136"/>
    </source>
</evidence>
<dbReference type="Proteomes" id="UP000515237">
    <property type="component" value="Chromosome"/>
</dbReference>
<evidence type="ECO:0000256" key="3">
    <source>
        <dbReference type="ARBA" id="ARBA00022692"/>
    </source>
</evidence>
<feature type="transmembrane region" description="Helical" evidence="6">
    <location>
        <begin position="35"/>
        <end position="58"/>
    </location>
</feature>
<keyword evidence="2" id="KW-1003">Cell membrane</keyword>
<feature type="transmembrane region" description="Helical" evidence="6">
    <location>
        <begin position="96"/>
        <end position="118"/>
    </location>
</feature>
<protein>
    <submittedName>
        <fullName evidence="7">YihY/virulence factor BrkB family protein</fullName>
    </submittedName>
</protein>
<organism evidence="7 8">
    <name type="scientific">Adhaeribacter swui</name>
    <dbReference type="NCBI Taxonomy" id="2086471"/>
    <lineage>
        <taxon>Bacteria</taxon>
        <taxon>Pseudomonadati</taxon>
        <taxon>Bacteroidota</taxon>
        <taxon>Cytophagia</taxon>
        <taxon>Cytophagales</taxon>
        <taxon>Hymenobacteraceae</taxon>
        <taxon>Adhaeribacter</taxon>
    </lineage>
</organism>
<keyword evidence="5 6" id="KW-0472">Membrane</keyword>
<evidence type="ECO:0000256" key="1">
    <source>
        <dbReference type="ARBA" id="ARBA00004651"/>
    </source>
</evidence>
<feature type="transmembrane region" description="Helical" evidence="6">
    <location>
        <begin position="183"/>
        <end position="206"/>
    </location>
</feature>
<feature type="transmembrane region" description="Helical" evidence="6">
    <location>
        <begin position="139"/>
        <end position="163"/>
    </location>
</feature>
<dbReference type="GO" id="GO:0005886">
    <property type="term" value="C:plasma membrane"/>
    <property type="evidence" value="ECO:0007669"/>
    <property type="project" value="UniProtKB-SubCell"/>
</dbReference>
<evidence type="ECO:0000256" key="6">
    <source>
        <dbReference type="SAM" id="Phobius"/>
    </source>
</evidence>
<dbReference type="AlphaFoldDB" id="A0A7G7G5Z2"/>
<dbReference type="EMBL" id="CP055156">
    <property type="protein sequence ID" value="QNF32576.1"/>
    <property type="molecule type" value="Genomic_DNA"/>
</dbReference>
<sequence>MKLPYQNVFISIWHLLRETFLEFLDNNSFDRGAALAYYTVFALPPILIIMINSVGALFGKDAVSGEIYFEVKELIGSQGAYEVQKIVENISKSGEITFTTIVGVIALLLAATGLFISMQDALNVIWGVKPKPRNQYFKLLLDRVMSFAMILSFTFILLVSLVAQAVLSKVGNYLMQLLDQTAVILLQMFNETFSLAVVAFIFAMIFKFLPDVKIQWRDVWVGAIVTSILFALGRFVIGFYLGNSNYANVYGAAGTVVIILVWVFYSSQILFFGAVFTLVFSRKYGSNIYPSPYAVRVIRQEVEAGKTAVNVEPGKFETPE</sequence>
<evidence type="ECO:0000256" key="4">
    <source>
        <dbReference type="ARBA" id="ARBA00022989"/>
    </source>
</evidence>
<evidence type="ECO:0000313" key="7">
    <source>
        <dbReference type="EMBL" id="QNF32576.1"/>
    </source>
</evidence>
<dbReference type="RefSeq" id="WP_185273354.1">
    <property type="nucleotide sequence ID" value="NZ_CP055156.1"/>
</dbReference>
<name>A0A7G7G5Z2_9BACT</name>
<dbReference type="Pfam" id="PF03631">
    <property type="entry name" value="Virul_fac_BrkB"/>
    <property type="match status" value="1"/>
</dbReference>
<evidence type="ECO:0000256" key="2">
    <source>
        <dbReference type="ARBA" id="ARBA00022475"/>
    </source>
</evidence>
<keyword evidence="8" id="KW-1185">Reference proteome</keyword>
<dbReference type="InterPro" id="IPR017039">
    <property type="entry name" value="Virul_fac_BrkB"/>
</dbReference>
<feature type="transmembrane region" description="Helical" evidence="6">
    <location>
        <begin position="253"/>
        <end position="280"/>
    </location>
</feature>